<proteinExistence type="predicted"/>
<organism evidence="4 5">
    <name type="scientific">Vulgatibacter incomptus</name>
    <dbReference type="NCBI Taxonomy" id="1391653"/>
    <lineage>
        <taxon>Bacteria</taxon>
        <taxon>Pseudomonadati</taxon>
        <taxon>Myxococcota</taxon>
        <taxon>Myxococcia</taxon>
        <taxon>Myxococcales</taxon>
        <taxon>Cystobacterineae</taxon>
        <taxon>Vulgatibacteraceae</taxon>
        <taxon>Vulgatibacter</taxon>
    </lineage>
</organism>
<evidence type="ECO:0000259" key="3">
    <source>
        <dbReference type="Pfam" id="PF07687"/>
    </source>
</evidence>
<evidence type="ECO:0000256" key="2">
    <source>
        <dbReference type="ARBA" id="ARBA00022801"/>
    </source>
</evidence>
<keyword evidence="1" id="KW-0479">Metal-binding</keyword>
<dbReference type="OrthoDB" id="3665926at2"/>
<dbReference type="InterPro" id="IPR050072">
    <property type="entry name" value="Peptidase_M20A"/>
</dbReference>
<name>A0A0K1PFK1_9BACT</name>
<dbReference type="SUPFAM" id="SSF55031">
    <property type="entry name" value="Bacterial exopeptidase dimerisation domain"/>
    <property type="match status" value="1"/>
</dbReference>
<sequence>MTFDLLSAARDLIAADSVSARGNLRAVEVLEKVAHSLGLETYRQEAEALGTAQANLVVHPRGAPPTDGSLLLVTHTDTVGSGPLELWTKTNPWVLAQDEDTLYGLGVADVKLDALAKLQALASAPPEAAGKVAFLGTFAEEVGCLGAKHFVRYGRFRPAWASCGEPSELRIIDAHKGYLVANVELIDPGAPDASAERLRLTFGGQAAHSSTPHLGVNAIDRAFAFCSHHGVEIEWAEGGDLANKVPARCVVEVPALPGLDAAAIAEGVAVEKVRDPKRSIARALEVGRRISGELRKAVLESPPKEDSRFDPATAVFNNGVVRSDGNRLEFTCDARLLPGHDPVAIFDRIEAAGGQLARTFGLTMRIDRARANPAMALPAKSRLRDAAMETSRALGLNPSPQAKPTNTEGGVFVSAGIEAIVFGPGRSTGNAHTANEWQSLSQLQDAARWYAQLVRNLCA</sequence>
<evidence type="ECO:0000256" key="1">
    <source>
        <dbReference type="ARBA" id="ARBA00022723"/>
    </source>
</evidence>
<dbReference type="Gene3D" id="3.30.70.360">
    <property type="match status" value="1"/>
</dbReference>
<dbReference type="PATRIC" id="fig|1391653.3.peg.2798"/>
<dbReference type="Proteomes" id="UP000055590">
    <property type="component" value="Chromosome"/>
</dbReference>
<accession>A0A0K1PFK1</accession>
<dbReference type="AlphaFoldDB" id="A0A0K1PFK1"/>
<dbReference type="EMBL" id="CP012332">
    <property type="protein sequence ID" value="AKU92308.1"/>
    <property type="molecule type" value="Genomic_DNA"/>
</dbReference>
<dbReference type="InterPro" id="IPR036264">
    <property type="entry name" value="Bact_exopeptidase_dim_dom"/>
</dbReference>
<dbReference type="GO" id="GO:0016787">
    <property type="term" value="F:hydrolase activity"/>
    <property type="evidence" value="ECO:0007669"/>
    <property type="project" value="UniProtKB-KW"/>
</dbReference>
<dbReference type="RefSeq" id="WP_050726493.1">
    <property type="nucleotide sequence ID" value="NZ_CP012332.1"/>
</dbReference>
<dbReference type="Pfam" id="PF07687">
    <property type="entry name" value="M20_dimer"/>
    <property type="match status" value="1"/>
</dbReference>
<protein>
    <submittedName>
        <fullName evidence="4">Acetylornithine deacetylase</fullName>
    </submittedName>
</protein>
<dbReference type="GO" id="GO:0046872">
    <property type="term" value="F:metal ion binding"/>
    <property type="evidence" value="ECO:0007669"/>
    <property type="project" value="UniProtKB-KW"/>
</dbReference>
<dbReference type="InterPro" id="IPR002933">
    <property type="entry name" value="Peptidase_M20"/>
</dbReference>
<dbReference type="KEGG" id="vin:AKJ08_2695"/>
<dbReference type="STRING" id="1391653.AKJ08_2695"/>
<dbReference type="SUPFAM" id="SSF53187">
    <property type="entry name" value="Zn-dependent exopeptidases"/>
    <property type="match status" value="1"/>
</dbReference>
<dbReference type="InterPro" id="IPR011650">
    <property type="entry name" value="Peptidase_M20_dimer"/>
</dbReference>
<dbReference type="Gene3D" id="3.40.630.10">
    <property type="entry name" value="Zn peptidases"/>
    <property type="match status" value="2"/>
</dbReference>
<gene>
    <name evidence="4" type="ORF">AKJ08_2695</name>
</gene>
<evidence type="ECO:0000313" key="5">
    <source>
        <dbReference type="Proteomes" id="UP000055590"/>
    </source>
</evidence>
<keyword evidence="5" id="KW-1185">Reference proteome</keyword>
<reference evidence="4 5" key="1">
    <citation type="submission" date="2015-08" db="EMBL/GenBank/DDBJ databases">
        <authorList>
            <person name="Babu N.S."/>
            <person name="Beckwith C.J."/>
            <person name="Beseler K.G."/>
            <person name="Brison A."/>
            <person name="Carone J.V."/>
            <person name="Caskin T.P."/>
            <person name="Diamond M."/>
            <person name="Durham M.E."/>
            <person name="Foxe J.M."/>
            <person name="Go M."/>
            <person name="Henderson B.A."/>
            <person name="Jones I.B."/>
            <person name="McGettigan J.A."/>
            <person name="Micheletti S.J."/>
            <person name="Nasrallah M.E."/>
            <person name="Ortiz D."/>
            <person name="Piller C.R."/>
            <person name="Privatt S.R."/>
            <person name="Schneider S.L."/>
            <person name="Sharp S."/>
            <person name="Smith T.C."/>
            <person name="Stanton J.D."/>
            <person name="Ullery H.E."/>
            <person name="Wilson R.J."/>
            <person name="Serrano M.G."/>
            <person name="Buck G."/>
            <person name="Lee V."/>
            <person name="Wang Y."/>
            <person name="Carvalho R."/>
            <person name="Voegtly L."/>
            <person name="Shi R."/>
            <person name="Duckworth R."/>
            <person name="Johnson A."/>
            <person name="Loviza R."/>
            <person name="Walstead R."/>
            <person name="Shah Z."/>
            <person name="Kiflezghi M."/>
            <person name="Wade K."/>
            <person name="Ball S.L."/>
            <person name="Bradley K.W."/>
            <person name="Asai D.J."/>
            <person name="Bowman C.A."/>
            <person name="Russell D.A."/>
            <person name="Pope W.H."/>
            <person name="Jacobs-Sera D."/>
            <person name="Hendrix R.W."/>
            <person name="Hatfull G.F."/>
        </authorList>
    </citation>
    <scope>NUCLEOTIDE SEQUENCE [LARGE SCALE GENOMIC DNA]</scope>
    <source>
        <strain evidence="4 5">DSM 27710</strain>
    </source>
</reference>
<keyword evidence="2" id="KW-0378">Hydrolase</keyword>
<dbReference type="Pfam" id="PF01546">
    <property type="entry name" value="Peptidase_M20"/>
    <property type="match status" value="1"/>
</dbReference>
<feature type="domain" description="Peptidase M20 dimerisation" evidence="3">
    <location>
        <begin position="198"/>
        <end position="253"/>
    </location>
</feature>
<dbReference type="PANTHER" id="PTHR43808">
    <property type="entry name" value="ACETYLORNITHINE DEACETYLASE"/>
    <property type="match status" value="1"/>
</dbReference>
<evidence type="ECO:0000313" key="4">
    <source>
        <dbReference type="EMBL" id="AKU92308.1"/>
    </source>
</evidence>